<dbReference type="PROSITE" id="PS50885">
    <property type="entry name" value="HAMP"/>
    <property type="match status" value="1"/>
</dbReference>
<dbReference type="SUPFAM" id="SSF158472">
    <property type="entry name" value="HAMP domain-like"/>
    <property type="match status" value="1"/>
</dbReference>
<evidence type="ECO:0000259" key="7">
    <source>
        <dbReference type="PROSITE" id="PS50112"/>
    </source>
</evidence>
<dbReference type="InterPro" id="IPR043128">
    <property type="entry name" value="Rev_trsase/Diguanyl_cyclase"/>
</dbReference>
<protein>
    <submittedName>
        <fullName evidence="11">Putative diguanylate cyclase YegE</fullName>
        <ecNumber evidence="11">2.7.7.65</ecNumber>
    </submittedName>
</protein>
<dbReference type="InterPro" id="IPR000700">
    <property type="entry name" value="PAS-assoc_C"/>
</dbReference>
<keyword evidence="5 6" id="KW-0472">Membrane</keyword>
<dbReference type="InterPro" id="IPR033479">
    <property type="entry name" value="dCache_1"/>
</dbReference>
<keyword evidence="4 6" id="KW-1133">Transmembrane helix</keyword>
<dbReference type="InterPro" id="IPR003660">
    <property type="entry name" value="HAMP_dom"/>
</dbReference>
<evidence type="ECO:0000256" key="4">
    <source>
        <dbReference type="ARBA" id="ARBA00022989"/>
    </source>
</evidence>
<dbReference type="InterPro" id="IPR029787">
    <property type="entry name" value="Nucleotide_cyclase"/>
</dbReference>
<evidence type="ECO:0000256" key="1">
    <source>
        <dbReference type="ARBA" id="ARBA00004651"/>
    </source>
</evidence>
<dbReference type="Pfam" id="PF02743">
    <property type="entry name" value="dCache_1"/>
    <property type="match status" value="1"/>
</dbReference>
<dbReference type="SMART" id="SM00091">
    <property type="entry name" value="PAS"/>
    <property type="match status" value="4"/>
</dbReference>
<dbReference type="Gene3D" id="3.30.450.20">
    <property type="entry name" value="PAS domain"/>
    <property type="match status" value="6"/>
</dbReference>
<dbReference type="CDD" id="cd12912">
    <property type="entry name" value="PDC2_MCP_like"/>
    <property type="match status" value="1"/>
</dbReference>
<dbReference type="GO" id="GO:0005886">
    <property type="term" value="C:plasma membrane"/>
    <property type="evidence" value="ECO:0007669"/>
    <property type="project" value="UniProtKB-SubCell"/>
</dbReference>
<evidence type="ECO:0000313" key="11">
    <source>
        <dbReference type="EMBL" id="KLN56467.1"/>
    </source>
</evidence>
<keyword evidence="3 6" id="KW-0812">Transmembrane</keyword>
<dbReference type="PANTHER" id="PTHR44757:SF2">
    <property type="entry name" value="BIOFILM ARCHITECTURE MAINTENANCE PROTEIN MBAA"/>
    <property type="match status" value="1"/>
</dbReference>
<dbReference type="InterPro" id="IPR052155">
    <property type="entry name" value="Biofilm_reg_signaling"/>
</dbReference>
<name>A0A0H2M6U2_VARPD</name>
<keyword evidence="11" id="KW-0808">Transferase</keyword>
<dbReference type="GO" id="GO:0052621">
    <property type="term" value="F:diguanylate cyclase activity"/>
    <property type="evidence" value="ECO:0007669"/>
    <property type="project" value="UniProtKB-EC"/>
</dbReference>
<organism evidence="11 12">
    <name type="scientific">Variovorax paradoxus</name>
    <dbReference type="NCBI Taxonomy" id="34073"/>
    <lineage>
        <taxon>Bacteria</taxon>
        <taxon>Pseudomonadati</taxon>
        <taxon>Pseudomonadota</taxon>
        <taxon>Betaproteobacteria</taxon>
        <taxon>Burkholderiales</taxon>
        <taxon>Comamonadaceae</taxon>
        <taxon>Variovorax</taxon>
    </lineage>
</organism>
<dbReference type="SUPFAM" id="SSF55073">
    <property type="entry name" value="Nucleotide cyclase"/>
    <property type="match status" value="1"/>
</dbReference>
<feature type="domain" description="GGDEF" evidence="10">
    <location>
        <begin position="892"/>
        <end position="1027"/>
    </location>
</feature>
<dbReference type="FunFam" id="3.30.70.270:FF:000001">
    <property type="entry name" value="Diguanylate cyclase domain protein"/>
    <property type="match status" value="1"/>
</dbReference>
<dbReference type="AlphaFoldDB" id="A0A0H2M6U2"/>
<feature type="domain" description="PAC" evidence="8">
    <location>
        <begin position="434"/>
        <end position="487"/>
    </location>
</feature>
<dbReference type="NCBIfam" id="TIGR00254">
    <property type="entry name" value="GGDEF"/>
    <property type="match status" value="1"/>
</dbReference>
<keyword evidence="12" id="KW-1185">Reference proteome</keyword>
<dbReference type="Pfam" id="PF00672">
    <property type="entry name" value="HAMP"/>
    <property type="match status" value="1"/>
</dbReference>
<evidence type="ECO:0000256" key="3">
    <source>
        <dbReference type="ARBA" id="ARBA00022692"/>
    </source>
</evidence>
<feature type="transmembrane region" description="Helical" evidence="6">
    <location>
        <begin position="294"/>
        <end position="313"/>
    </location>
</feature>
<evidence type="ECO:0000259" key="10">
    <source>
        <dbReference type="PROSITE" id="PS50887"/>
    </source>
</evidence>
<dbReference type="NCBIfam" id="TIGR00229">
    <property type="entry name" value="sensory_box"/>
    <property type="match status" value="2"/>
</dbReference>
<keyword evidence="11" id="KW-0548">Nucleotidyltransferase</keyword>
<dbReference type="PATRIC" id="fig|34073.19.peg.2473"/>
<evidence type="ECO:0000259" key="8">
    <source>
        <dbReference type="PROSITE" id="PS50113"/>
    </source>
</evidence>
<dbReference type="InterPro" id="IPR013656">
    <property type="entry name" value="PAS_4"/>
</dbReference>
<dbReference type="InterPro" id="IPR000160">
    <property type="entry name" value="GGDEF_dom"/>
</dbReference>
<dbReference type="PROSITE" id="PS50113">
    <property type="entry name" value="PAC"/>
    <property type="match status" value="1"/>
</dbReference>
<dbReference type="InterPro" id="IPR000014">
    <property type="entry name" value="PAS"/>
</dbReference>
<comment type="caution">
    <text evidence="11">The sequence shown here is derived from an EMBL/GenBank/DDBJ whole genome shotgun (WGS) entry which is preliminary data.</text>
</comment>
<evidence type="ECO:0000256" key="6">
    <source>
        <dbReference type="SAM" id="Phobius"/>
    </source>
</evidence>
<dbReference type="Proteomes" id="UP000035170">
    <property type="component" value="Unassembled WGS sequence"/>
</dbReference>
<keyword evidence="2" id="KW-1003">Cell membrane</keyword>
<feature type="domain" description="HAMP" evidence="9">
    <location>
        <begin position="314"/>
        <end position="367"/>
    </location>
</feature>
<dbReference type="Gene3D" id="3.30.70.270">
    <property type="match status" value="1"/>
</dbReference>
<evidence type="ECO:0000256" key="5">
    <source>
        <dbReference type="ARBA" id="ARBA00023136"/>
    </source>
</evidence>
<comment type="subcellular location">
    <subcellularLocation>
        <location evidence="1">Cell membrane</location>
        <topology evidence="1">Multi-pass membrane protein</topology>
    </subcellularLocation>
</comment>
<dbReference type="PANTHER" id="PTHR44757">
    <property type="entry name" value="DIGUANYLATE CYCLASE DGCP"/>
    <property type="match status" value="1"/>
</dbReference>
<proteinExistence type="predicted"/>
<gene>
    <name evidence="11" type="primary">yegE</name>
    <name evidence="11" type="ORF">VPARA_24090</name>
</gene>
<dbReference type="Gene3D" id="1.10.8.500">
    <property type="entry name" value="HAMP domain in histidine kinase"/>
    <property type="match status" value="1"/>
</dbReference>
<dbReference type="PROSITE" id="PS50112">
    <property type="entry name" value="PAS"/>
    <property type="match status" value="1"/>
</dbReference>
<feature type="transmembrane region" description="Helical" evidence="6">
    <location>
        <begin position="20"/>
        <end position="40"/>
    </location>
</feature>
<dbReference type="Pfam" id="PF00990">
    <property type="entry name" value="GGDEF"/>
    <property type="match status" value="1"/>
</dbReference>
<dbReference type="PROSITE" id="PS50887">
    <property type="entry name" value="GGDEF"/>
    <property type="match status" value="1"/>
</dbReference>
<reference evidence="11 12" key="1">
    <citation type="submission" date="2015-03" db="EMBL/GenBank/DDBJ databases">
        <title>Genome sequence of Variovorax paradoxus TBEA6.</title>
        <authorList>
            <person name="Poehlein A."/>
            <person name="Schuldes J."/>
            <person name="Wuebbeler J.H."/>
            <person name="Hiessl S."/>
            <person name="Steinbuechel A."/>
            <person name="Daniel R."/>
        </authorList>
    </citation>
    <scope>NUCLEOTIDE SEQUENCE [LARGE SCALE GENOMIC DNA]</scope>
    <source>
        <strain evidence="11 12">TBEA6</strain>
    </source>
</reference>
<dbReference type="GO" id="GO:0007165">
    <property type="term" value="P:signal transduction"/>
    <property type="evidence" value="ECO:0007669"/>
    <property type="project" value="InterPro"/>
</dbReference>
<dbReference type="EMBL" id="JZWI01000011">
    <property type="protein sequence ID" value="KLN56467.1"/>
    <property type="molecule type" value="Genomic_DNA"/>
</dbReference>
<evidence type="ECO:0000313" key="12">
    <source>
        <dbReference type="Proteomes" id="UP000035170"/>
    </source>
</evidence>
<dbReference type="EC" id="2.7.7.65" evidence="11"/>
<dbReference type="CDD" id="cd12914">
    <property type="entry name" value="PDC1_DGC_like"/>
    <property type="match status" value="1"/>
</dbReference>
<accession>A0A0H2M6U2</accession>
<dbReference type="InterPro" id="IPR035965">
    <property type="entry name" value="PAS-like_dom_sf"/>
</dbReference>
<dbReference type="Pfam" id="PF08448">
    <property type="entry name" value="PAS_4"/>
    <property type="match status" value="4"/>
</dbReference>
<evidence type="ECO:0000256" key="2">
    <source>
        <dbReference type="ARBA" id="ARBA00022475"/>
    </source>
</evidence>
<dbReference type="SUPFAM" id="SSF55785">
    <property type="entry name" value="PYP-like sensor domain (PAS domain)"/>
    <property type="match status" value="4"/>
</dbReference>
<dbReference type="CDD" id="cd00130">
    <property type="entry name" value="PAS"/>
    <property type="match status" value="1"/>
</dbReference>
<dbReference type="SMART" id="SM00267">
    <property type="entry name" value="GGDEF"/>
    <property type="match status" value="1"/>
</dbReference>
<dbReference type="CDD" id="cd01949">
    <property type="entry name" value="GGDEF"/>
    <property type="match status" value="1"/>
</dbReference>
<feature type="domain" description="PAS" evidence="7">
    <location>
        <begin position="737"/>
        <end position="807"/>
    </location>
</feature>
<sequence length="1027" mass="111994">MNSSGLGNIRISLNSRLSLGVAAVVLAATFAIATVALHLVKTSMKASIESEAFARLSAIANTVGQKFVSRRTLLETFADSVASNEFPDAPALQAFLERHPSLRKAFSNVAFFTADGDLIASLSGAQQLGRVNIKDRPYFLQTIASQAGVVSEPYLNRLSGLAQIAMTEPVLDPAGNVRYVISGALNLKDRNILGELTDMKFGETGYLFITSTEGVVIDHPRTERIINQTGLKGVGNPEIERPIEGYEGATEGFNHAGVHGLYAFKRIQQTNWVLGSMYPSAEAFARVDAIERSAWIGTVVLAMFAGAMALGLVRGQLRPLTHLHRHMLDVDNPALETAVPRTYPRDEIGDIARTFDTLMRQRKSSEKFLRDITDNLPAMVSHVDAQGRYTFVNAPLCRKLDRGAAQLIGRAAQNVGEDETGDAAVRRVLAGEAVSFESRGQARHGEEDRYFQTELIPDRDQAGRVRGYYAMTSDVTERKRIEFSLAHSEAQVRVIADNIPALVSHVDSSLRYTFVNAQVKALHKERAMVGRSMPEVRGPADFAIVAPAYERALAGETVVVEKSGDAALGIGNRTFKAHYIPDRDADGVVQGVFAMTFDITDEVNIRKALTEQEKRLRDVTDSIPALVGYFDSSEKCLFANSRARQMAGLGDGPLDGVTLRSALGKAVHRQIRPYLPLVREGKSVRFPVQAPLHGRDGYFQVNLVADMDPQGDKLLGFYLMTFNITALKRAELRQAESERRLRTITDNLPALITYIDRDEKITFANATYREWLGVEPAGILGHHVSDVAGPELYLSRKAMIARALAGERVEFEAQTRTQGVDRATRVSYVPDIGPDGATRGIFSLSLDISALKAVERQLSDLARFDTLTGLSNRLAFNEFLPGAIARAQRSGNALAVLFLDVDHFKTINDTLGHATGDGVLVEYARRLLASVRTTDTVARLAGDEFVVVLENVHTREAAVAVARKIVQQVGTAPFEVDGRSLNVTTSIGIAFHQAADASVTAADLLARADAALYRAKAAGRNTFGFSD</sequence>
<evidence type="ECO:0000259" key="9">
    <source>
        <dbReference type="PROSITE" id="PS50885"/>
    </source>
</evidence>